<feature type="domain" description="3D" evidence="2">
    <location>
        <begin position="83"/>
        <end position="143"/>
    </location>
</feature>
<protein>
    <submittedName>
        <fullName evidence="3">3D domain-containing protein</fullName>
    </submittedName>
</protein>
<gene>
    <name evidence="3" type="ORF">KFL_002590060</name>
</gene>
<dbReference type="PANTHER" id="PTHR39160">
    <property type="entry name" value="CELL WALL-BINDING PROTEIN YOCH"/>
    <property type="match status" value="1"/>
</dbReference>
<dbReference type="Gene3D" id="2.40.40.10">
    <property type="entry name" value="RlpA-like domain"/>
    <property type="match status" value="1"/>
</dbReference>
<dbReference type="GO" id="GO:0004553">
    <property type="term" value="F:hydrolase activity, hydrolyzing O-glycosyl compounds"/>
    <property type="evidence" value="ECO:0007669"/>
    <property type="project" value="InterPro"/>
</dbReference>
<reference evidence="3 4" key="1">
    <citation type="journal article" date="2014" name="Nat. Commun.">
        <title>Klebsormidium flaccidum genome reveals primary factors for plant terrestrial adaptation.</title>
        <authorList>
            <person name="Hori K."/>
            <person name="Maruyama F."/>
            <person name="Fujisawa T."/>
            <person name="Togashi T."/>
            <person name="Yamamoto N."/>
            <person name="Seo M."/>
            <person name="Sato S."/>
            <person name="Yamada T."/>
            <person name="Mori H."/>
            <person name="Tajima N."/>
            <person name="Moriyama T."/>
            <person name="Ikeuchi M."/>
            <person name="Watanabe M."/>
            <person name="Wada H."/>
            <person name="Kobayashi K."/>
            <person name="Saito M."/>
            <person name="Masuda T."/>
            <person name="Sasaki-Sekimoto Y."/>
            <person name="Mashiguchi K."/>
            <person name="Awai K."/>
            <person name="Shimojima M."/>
            <person name="Masuda S."/>
            <person name="Iwai M."/>
            <person name="Nobusawa T."/>
            <person name="Narise T."/>
            <person name="Kondo S."/>
            <person name="Saito H."/>
            <person name="Sato R."/>
            <person name="Murakawa M."/>
            <person name="Ihara Y."/>
            <person name="Oshima-Yamada Y."/>
            <person name="Ohtaka K."/>
            <person name="Satoh M."/>
            <person name="Sonobe K."/>
            <person name="Ishii M."/>
            <person name="Ohtani R."/>
            <person name="Kanamori-Sato M."/>
            <person name="Honoki R."/>
            <person name="Miyazaki D."/>
            <person name="Mochizuki H."/>
            <person name="Umetsu J."/>
            <person name="Higashi K."/>
            <person name="Shibata D."/>
            <person name="Kamiya Y."/>
            <person name="Sato N."/>
            <person name="Nakamura Y."/>
            <person name="Tabata S."/>
            <person name="Ida S."/>
            <person name="Kurokawa K."/>
            <person name="Ohta H."/>
        </authorList>
    </citation>
    <scope>NUCLEOTIDE SEQUENCE [LARGE SCALE GENOMIC DNA]</scope>
    <source>
        <strain evidence="3 4">NIES-2285</strain>
    </source>
</reference>
<sequence length="179" mass="20885">MSLIKVGVRKRRKGVREPAIIARYWTKKAPASLVGKEYLGTTSIGTYPHAPRPPLFSRESIKRWERIPFRIIFPWRLPPRYGTLAVDKRHYPIGTMMYIPGHGWGKAEDAGQAIQGAHHIDLYKPPHSGAWRWGRPIKRVEVYPPAEWSWRERSIDRWRLPGPIKKICKGVNKVRKFLF</sequence>
<dbReference type="PANTHER" id="PTHR39160:SF4">
    <property type="entry name" value="RESUSCITATION-PROMOTING FACTOR RPFB"/>
    <property type="match status" value="1"/>
</dbReference>
<dbReference type="InterPro" id="IPR059180">
    <property type="entry name" value="3D_YorM"/>
</dbReference>
<dbReference type="InterPro" id="IPR010611">
    <property type="entry name" value="3D_dom"/>
</dbReference>
<dbReference type="OMA" id="PFGTRMY"/>
<dbReference type="AlphaFoldDB" id="A0A1Y1ICS3"/>
<dbReference type="InterPro" id="IPR051933">
    <property type="entry name" value="Resuscitation_pf_RpfB"/>
</dbReference>
<dbReference type="CDD" id="cd14667">
    <property type="entry name" value="3D_containing_proteins"/>
    <property type="match status" value="1"/>
</dbReference>
<keyword evidence="4" id="KW-1185">Reference proteome</keyword>
<keyword evidence="1" id="KW-0732">Signal</keyword>
<evidence type="ECO:0000259" key="2">
    <source>
        <dbReference type="Pfam" id="PF06725"/>
    </source>
</evidence>
<organism evidence="3 4">
    <name type="scientific">Klebsormidium nitens</name>
    <name type="common">Green alga</name>
    <name type="synonym">Ulothrix nitens</name>
    <dbReference type="NCBI Taxonomy" id="105231"/>
    <lineage>
        <taxon>Eukaryota</taxon>
        <taxon>Viridiplantae</taxon>
        <taxon>Streptophyta</taxon>
        <taxon>Klebsormidiophyceae</taxon>
        <taxon>Klebsormidiales</taxon>
        <taxon>Klebsormidiaceae</taxon>
        <taxon>Klebsormidium</taxon>
    </lineage>
</organism>
<dbReference type="Proteomes" id="UP000054558">
    <property type="component" value="Unassembled WGS sequence"/>
</dbReference>
<dbReference type="InterPro" id="IPR036908">
    <property type="entry name" value="RlpA-like_sf"/>
</dbReference>
<proteinExistence type="predicted"/>
<name>A0A1Y1ICS3_KLENI</name>
<evidence type="ECO:0000313" key="3">
    <source>
        <dbReference type="EMBL" id="GAQ85878.1"/>
    </source>
</evidence>
<dbReference type="Pfam" id="PF06725">
    <property type="entry name" value="3D"/>
    <property type="match status" value="1"/>
</dbReference>
<evidence type="ECO:0000256" key="1">
    <source>
        <dbReference type="ARBA" id="ARBA00022729"/>
    </source>
</evidence>
<evidence type="ECO:0000313" key="4">
    <source>
        <dbReference type="Proteomes" id="UP000054558"/>
    </source>
</evidence>
<dbReference type="EMBL" id="DF237208">
    <property type="protein sequence ID" value="GAQ85878.1"/>
    <property type="molecule type" value="Genomic_DNA"/>
</dbReference>
<dbReference type="GO" id="GO:0009254">
    <property type="term" value="P:peptidoglycan turnover"/>
    <property type="evidence" value="ECO:0007669"/>
    <property type="project" value="InterPro"/>
</dbReference>
<dbReference type="GO" id="GO:0019867">
    <property type="term" value="C:outer membrane"/>
    <property type="evidence" value="ECO:0007669"/>
    <property type="project" value="InterPro"/>
</dbReference>
<dbReference type="OrthoDB" id="1870707at2759"/>
<accession>A0A1Y1ICS3</accession>
<dbReference type="SUPFAM" id="SSF50685">
    <property type="entry name" value="Barwin-like endoglucanases"/>
    <property type="match status" value="1"/>
</dbReference>